<dbReference type="Proteomes" id="UP000887581">
    <property type="component" value="Unplaced"/>
</dbReference>
<feature type="transmembrane region" description="Helical" evidence="1">
    <location>
        <begin position="12"/>
        <end position="32"/>
    </location>
</feature>
<proteinExistence type="predicted"/>
<keyword evidence="1" id="KW-0812">Transmembrane</keyword>
<name>A0A915PIP0_9BILA</name>
<keyword evidence="1" id="KW-0472">Membrane</keyword>
<sequence>MREVRCIRAGPSYYAVVAGIFAALSAILTKLTFSSDLNFDVSDATLPCGVHIQMLCAYLLLHSKSSTLLWSREGTLTFKEISRYERYYYVIMRYNLSEKNSRIEANVLDFHLLPMF</sequence>
<protein>
    <submittedName>
        <fullName evidence="3">Ig-like domain-containing protein</fullName>
    </submittedName>
</protein>
<evidence type="ECO:0000256" key="1">
    <source>
        <dbReference type="SAM" id="Phobius"/>
    </source>
</evidence>
<organism evidence="2 3">
    <name type="scientific">Setaria digitata</name>
    <dbReference type="NCBI Taxonomy" id="48799"/>
    <lineage>
        <taxon>Eukaryota</taxon>
        <taxon>Metazoa</taxon>
        <taxon>Ecdysozoa</taxon>
        <taxon>Nematoda</taxon>
        <taxon>Chromadorea</taxon>
        <taxon>Rhabditida</taxon>
        <taxon>Spirurina</taxon>
        <taxon>Spiruromorpha</taxon>
        <taxon>Filarioidea</taxon>
        <taxon>Setariidae</taxon>
        <taxon>Setaria</taxon>
    </lineage>
</organism>
<accession>A0A915PIP0</accession>
<dbReference type="WBParaSite" id="sdigi.contig11.g1172.t1">
    <property type="protein sequence ID" value="sdigi.contig11.g1172.t1"/>
    <property type="gene ID" value="sdigi.contig11.g1172"/>
</dbReference>
<evidence type="ECO:0000313" key="3">
    <source>
        <dbReference type="WBParaSite" id="sdigi.contig11.g1172.t1"/>
    </source>
</evidence>
<reference evidence="3" key="1">
    <citation type="submission" date="2022-11" db="UniProtKB">
        <authorList>
            <consortium name="WormBaseParasite"/>
        </authorList>
    </citation>
    <scope>IDENTIFICATION</scope>
</reference>
<keyword evidence="1" id="KW-1133">Transmembrane helix</keyword>
<dbReference type="AlphaFoldDB" id="A0A915PIP0"/>
<evidence type="ECO:0000313" key="2">
    <source>
        <dbReference type="Proteomes" id="UP000887581"/>
    </source>
</evidence>
<keyword evidence="2" id="KW-1185">Reference proteome</keyword>